<keyword evidence="2" id="KW-1185">Reference proteome</keyword>
<accession>A0AAV3YRT7</accession>
<sequence length="106" mass="11727">MVKHYQIRDHEAVGGTVARDIALNSAGTFNVEVSNSFPKSSPETIQSLNDVFANDSALSSCITRQIALDDEWLCLKTDMRRIGVCGGKGISDLKERRREKKETVSL</sequence>
<organism evidence="1 2">
    <name type="scientific">Plakobranchus ocellatus</name>
    <dbReference type="NCBI Taxonomy" id="259542"/>
    <lineage>
        <taxon>Eukaryota</taxon>
        <taxon>Metazoa</taxon>
        <taxon>Spiralia</taxon>
        <taxon>Lophotrochozoa</taxon>
        <taxon>Mollusca</taxon>
        <taxon>Gastropoda</taxon>
        <taxon>Heterobranchia</taxon>
        <taxon>Euthyneura</taxon>
        <taxon>Panpulmonata</taxon>
        <taxon>Sacoglossa</taxon>
        <taxon>Placobranchoidea</taxon>
        <taxon>Plakobranchidae</taxon>
        <taxon>Plakobranchus</taxon>
    </lineage>
</organism>
<evidence type="ECO:0000313" key="2">
    <source>
        <dbReference type="Proteomes" id="UP000735302"/>
    </source>
</evidence>
<evidence type="ECO:0000313" key="1">
    <source>
        <dbReference type="EMBL" id="GFN84683.1"/>
    </source>
</evidence>
<proteinExistence type="predicted"/>
<dbReference type="Proteomes" id="UP000735302">
    <property type="component" value="Unassembled WGS sequence"/>
</dbReference>
<reference evidence="1 2" key="1">
    <citation type="journal article" date="2021" name="Elife">
        <title>Chloroplast acquisition without the gene transfer in kleptoplastic sea slugs, Plakobranchus ocellatus.</title>
        <authorList>
            <person name="Maeda T."/>
            <person name="Takahashi S."/>
            <person name="Yoshida T."/>
            <person name="Shimamura S."/>
            <person name="Takaki Y."/>
            <person name="Nagai Y."/>
            <person name="Toyoda A."/>
            <person name="Suzuki Y."/>
            <person name="Arimoto A."/>
            <person name="Ishii H."/>
            <person name="Satoh N."/>
            <person name="Nishiyama T."/>
            <person name="Hasebe M."/>
            <person name="Maruyama T."/>
            <person name="Minagawa J."/>
            <person name="Obokata J."/>
            <person name="Shigenobu S."/>
        </authorList>
    </citation>
    <scope>NUCLEOTIDE SEQUENCE [LARGE SCALE GENOMIC DNA]</scope>
</reference>
<dbReference type="EMBL" id="BLXT01001321">
    <property type="protein sequence ID" value="GFN84683.1"/>
    <property type="molecule type" value="Genomic_DNA"/>
</dbReference>
<gene>
    <name evidence="1" type="ORF">PoB_001118900</name>
</gene>
<comment type="caution">
    <text evidence="1">The sequence shown here is derived from an EMBL/GenBank/DDBJ whole genome shotgun (WGS) entry which is preliminary data.</text>
</comment>
<dbReference type="AlphaFoldDB" id="A0AAV3YRT7"/>
<protein>
    <submittedName>
        <fullName evidence="1">Uncharacterized protein</fullName>
    </submittedName>
</protein>
<name>A0AAV3YRT7_9GAST</name>